<dbReference type="OrthoDB" id="111691at2"/>
<dbReference type="EMBL" id="FNSD01000001">
    <property type="protein sequence ID" value="SEC45170.1"/>
    <property type="molecule type" value="Genomic_DNA"/>
</dbReference>
<feature type="region of interest" description="Disordered" evidence="1">
    <location>
        <begin position="259"/>
        <end position="287"/>
    </location>
</feature>
<organism evidence="3 4">
    <name type="scientific">Terriglobus roseus</name>
    <dbReference type="NCBI Taxonomy" id="392734"/>
    <lineage>
        <taxon>Bacteria</taxon>
        <taxon>Pseudomonadati</taxon>
        <taxon>Acidobacteriota</taxon>
        <taxon>Terriglobia</taxon>
        <taxon>Terriglobales</taxon>
        <taxon>Acidobacteriaceae</taxon>
        <taxon>Terriglobus</taxon>
    </lineage>
</organism>
<keyword evidence="2" id="KW-1133">Transmembrane helix</keyword>
<dbReference type="PANTHER" id="PTHR34219">
    <property type="entry name" value="IRON-REGULATED INNER MEMBRANE PROTEIN-RELATED"/>
    <property type="match status" value="1"/>
</dbReference>
<evidence type="ECO:0000256" key="2">
    <source>
        <dbReference type="SAM" id="Phobius"/>
    </source>
</evidence>
<feature type="transmembrane region" description="Helical" evidence="2">
    <location>
        <begin position="196"/>
        <end position="219"/>
    </location>
</feature>
<name>A0A1H4SM96_9BACT</name>
<protein>
    <submittedName>
        <fullName evidence="3">Uncharacterized iron-regulated membrane protein</fullName>
    </submittedName>
</protein>
<proteinExistence type="predicted"/>
<evidence type="ECO:0000313" key="3">
    <source>
        <dbReference type="EMBL" id="SEC45170.1"/>
    </source>
</evidence>
<dbReference type="Proteomes" id="UP000182409">
    <property type="component" value="Unassembled WGS sequence"/>
</dbReference>
<dbReference type="PANTHER" id="PTHR34219:SF1">
    <property type="entry name" value="PEPSY DOMAIN-CONTAINING PROTEIN"/>
    <property type="match status" value="1"/>
</dbReference>
<dbReference type="Pfam" id="PF03929">
    <property type="entry name" value="PepSY_TM"/>
    <property type="match status" value="1"/>
</dbReference>
<keyword evidence="2" id="KW-0472">Membrane</keyword>
<accession>A0A1H4SM96</accession>
<evidence type="ECO:0000256" key="1">
    <source>
        <dbReference type="SAM" id="MobiDB-lite"/>
    </source>
</evidence>
<evidence type="ECO:0000313" key="4">
    <source>
        <dbReference type="Proteomes" id="UP000182409"/>
    </source>
</evidence>
<gene>
    <name evidence="3" type="ORF">SAMN05443244_3491</name>
</gene>
<feature type="transmembrane region" description="Helical" evidence="2">
    <location>
        <begin position="22"/>
        <end position="46"/>
    </location>
</feature>
<dbReference type="InterPro" id="IPR005625">
    <property type="entry name" value="PepSY-ass_TM"/>
</dbReference>
<keyword evidence="2" id="KW-0812">Transmembrane</keyword>
<feature type="transmembrane region" description="Helical" evidence="2">
    <location>
        <begin position="442"/>
        <end position="469"/>
    </location>
</feature>
<feature type="transmembrane region" description="Helical" evidence="2">
    <location>
        <begin position="146"/>
        <end position="170"/>
    </location>
</feature>
<feature type="transmembrane region" description="Helical" evidence="2">
    <location>
        <begin position="401"/>
        <end position="422"/>
    </location>
</feature>
<sequence>MNETVLADASSKGLDHRTVWRWHFYAGLFCIPFVLWLSVTGTVFLFHPQIQRMLDRPYHHLSIQQRNSANDQVQAALAAVPGSTLDAYELPHSPTSAAQVLVDRGTQQFRVYVHPQSLAILKVDNEDYRVDVFTSRLHGELLLGKYGSWIVELAGSWAVVMILTGLFLWWPRNSRGVGGVLYPRTGLGSRAFWKDIHAVTGIYVSFFALFLLLTGLPWAKSWGGYLKAVRHFSAGHDVSQDWTTGSADRLAARSARSTSAMHDMSSMPGHDMSHMQSGESMEGMPGVGVAPHADHASVFGRHATMLRGPDAFTAIDAIVTSVAPLNLPSPVLISPPMHAGGNWSAKSDTRDRPLRVDLVLDGRSGAILKRTDFRSKPWLDRVINTGIAAHEGQLFGLANQLVSLFTTVGLVLLSISGLVMWWRRKPDATLGAPHAVRPVRFSAGLIALMVALGMYFPFLGASMIVVGLAERFVLRALPSTRRWLGLRPVSA</sequence>
<reference evidence="3 4" key="1">
    <citation type="submission" date="2016-10" db="EMBL/GenBank/DDBJ databases">
        <authorList>
            <person name="de Groot N.N."/>
        </authorList>
    </citation>
    <scope>NUCLEOTIDE SEQUENCE [LARGE SCALE GENOMIC DNA]</scope>
    <source>
        <strain evidence="3 4">AB35.6</strain>
    </source>
</reference>
<dbReference type="RefSeq" id="WP_083350611.1">
    <property type="nucleotide sequence ID" value="NZ_FNSD01000001.1"/>
</dbReference>
<dbReference type="AlphaFoldDB" id="A0A1H4SM96"/>